<comment type="caution">
    <text evidence="1">The sequence shown here is derived from an EMBL/GenBank/DDBJ whole genome shotgun (WGS) entry which is preliminary data.</text>
</comment>
<evidence type="ECO:0000313" key="2">
    <source>
        <dbReference type="Proteomes" id="UP001210925"/>
    </source>
</evidence>
<dbReference type="Gene3D" id="1.25.40.10">
    <property type="entry name" value="Tetratricopeptide repeat domain"/>
    <property type="match status" value="1"/>
</dbReference>
<accession>A0AAD5UFS3</accession>
<dbReference type="Proteomes" id="UP001210925">
    <property type="component" value="Unassembled WGS sequence"/>
</dbReference>
<proteinExistence type="predicted"/>
<evidence type="ECO:0000313" key="1">
    <source>
        <dbReference type="EMBL" id="KAJ3254038.1"/>
    </source>
</evidence>
<keyword evidence="2" id="KW-1185">Reference proteome</keyword>
<sequence length="329" mass="37635">MQVKKKQKTIEHAAGCNDTECKGCAVGEIDIHLTTQDGSKLSPHDIYYAAMEELEKQTLSEQDIDKQTHSSIVQKLFEMAVEEFERLQINDLVYAKCLYDMGVFLHVEDWFHQAEHELEKFLKSSKENSKNHEGWLLLGKVYLQIARARFKDDEETEQDEVEAENVHRAKRAFKQALELKDSPSYTLAASSAFLDHALLQKSHRLDSSIVINTLKTALKLTHNQHNRISGTCLFHLASIESHTLEPDLKRALSNVKKSIKMLEYPEKATDYQLLAQAWLLKSSLEVDDDDKAIEAFDEGAKCLQNALLIDPDNEHVKQQLIDMELIDDE</sequence>
<dbReference type="EMBL" id="JADGKB010000094">
    <property type="protein sequence ID" value="KAJ3254038.1"/>
    <property type="molecule type" value="Genomic_DNA"/>
</dbReference>
<organism evidence="1 2">
    <name type="scientific">Boothiomyces macroporosus</name>
    <dbReference type="NCBI Taxonomy" id="261099"/>
    <lineage>
        <taxon>Eukaryota</taxon>
        <taxon>Fungi</taxon>
        <taxon>Fungi incertae sedis</taxon>
        <taxon>Chytridiomycota</taxon>
        <taxon>Chytridiomycota incertae sedis</taxon>
        <taxon>Chytridiomycetes</taxon>
        <taxon>Rhizophydiales</taxon>
        <taxon>Terramycetaceae</taxon>
        <taxon>Boothiomyces</taxon>
    </lineage>
</organism>
<reference evidence="1" key="1">
    <citation type="submission" date="2020-05" db="EMBL/GenBank/DDBJ databases">
        <title>Phylogenomic resolution of chytrid fungi.</title>
        <authorList>
            <person name="Stajich J.E."/>
            <person name="Amses K."/>
            <person name="Simmons R."/>
            <person name="Seto K."/>
            <person name="Myers J."/>
            <person name="Bonds A."/>
            <person name="Quandt C.A."/>
            <person name="Barry K."/>
            <person name="Liu P."/>
            <person name="Grigoriev I."/>
            <person name="Longcore J.E."/>
            <person name="James T.Y."/>
        </authorList>
    </citation>
    <scope>NUCLEOTIDE SEQUENCE</scope>
    <source>
        <strain evidence="1">PLAUS21</strain>
    </source>
</reference>
<dbReference type="InterPro" id="IPR011990">
    <property type="entry name" value="TPR-like_helical_dom_sf"/>
</dbReference>
<dbReference type="SUPFAM" id="SSF48452">
    <property type="entry name" value="TPR-like"/>
    <property type="match status" value="1"/>
</dbReference>
<name>A0AAD5UFS3_9FUNG</name>
<dbReference type="AlphaFoldDB" id="A0AAD5UFS3"/>
<gene>
    <name evidence="1" type="ORF">HK103_007577</name>
</gene>
<protein>
    <submittedName>
        <fullName evidence="1">Uncharacterized protein</fullName>
    </submittedName>
</protein>